<evidence type="ECO:0000256" key="1">
    <source>
        <dbReference type="SAM" id="MobiDB-lite"/>
    </source>
</evidence>
<accession>A0A0L0HN44</accession>
<evidence type="ECO:0000313" key="2">
    <source>
        <dbReference type="EMBL" id="KND02350.1"/>
    </source>
</evidence>
<dbReference type="OrthoDB" id="2136310at2759"/>
<dbReference type="RefSeq" id="XP_016610389.1">
    <property type="nucleotide sequence ID" value="XM_016751107.1"/>
</dbReference>
<dbReference type="AlphaFoldDB" id="A0A0L0HN44"/>
<dbReference type="GeneID" id="27686380"/>
<dbReference type="VEuPathDB" id="FungiDB:SPPG_02821"/>
<reference evidence="2 3" key="1">
    <citation type="submission" date="2009-08" db="EMBL/GenBank/DDBJ databases">
        <title>The Genome Sequence of Spizellomyces punctatus strain DAOM BR117.</title>
        <authorList>
            <consortium name="The Broad Institute Genome Sequencing Platform"/>
            <person name="Russ C."/>
            <person name="Cuomo C."/>
            <person name="Shea T."/>
            <person name="Young S.K."/>
            <person name="Zeng Q."/>
            <person name="Koehrsen M."/>
            <person name="Haas B."/>
            <person name="Borodovsky M."/>
            <person name="Guigo R."/>
            <person name="Alvarado L."/>
            <person name="Berlin A."/>
            <person name="Bochicchio J."/>
            <person name="Borenstein D."/>
            <person name="Chapman S."/>
            <person name="Chen Z."/>
            <person name="Engels R."/>
            <person name="Freedman E."/>
            <person name="Gellesch M."/>
            <person name="Goldberg J."/>
            <person name="Griggs A."/>
            <person name="Gujja S."/>
            <person name="Heiman D."/>
            <person name="Hepburn T."/>
            <person name="Howarth C."/>
            <person name="Jen D."/>
            <person name="Larson L."/>
            <person name="Lewis B."/>
            <person name="Mehta T."/>
            <person name="Park D."/>
            <person name="Pearson M."/>
            <person name="Roberts A."/>
            <person name="Saif S."/>
            <person name="Shenoy N."/>
            <person name="Sisk P."/>
            <person name="Stolte C."/>
            <person name="Sykes S."/>
            <person name="Thomson T."/>
            <person name="Walk T."/>
            <person name="White J."/>
            <person name="Yandava C."/>
            <person name="Burger G."/>
            <person name="Gray M.W."/>
            <person name="Holland P.W.H."/>
            <person name="King N."/>
            <person name="Lang F.B.F."/>
            <person name="Roger A.J."/>
            <person name="Ruiz-Trillo I."/>
            <person name="Lander E."/>
            <person name="Nusbaum C."/>
        </authorList>
    </citation>
    <scope>NUCLEOTIDE SEQUENCE [LARGE SCALE GENOMIC DNA]</scope>
    <source>
        <strain evidence="2 3">DAOM BR117</strain>
    </source>
</reference>
<protein>
    <submittedName>
        <fullName evidence="2">Uncharacterized protein</fullName>
    </submittedName>
</protein>
<gene>
    <name evidence="2" type="ORF">SPPG_02821</name>
</gene>
<dbReference type="Proteomes" id="UP000053201">
    <property type="component" value="Unassembled WGS sequence"/>
</dbReference>
<dbReference type="EMBL" id="KQ257453">
    <property type="protein sequence ID" value="KND02350.1"/>
    <property type="molecule type" value="Genomic_DNA"/>
</dbReference>
<name>A0A0L0HN44_SPIPD</name>
<sequence>MATRTEQVLSRKASIEAEKVGKTCAHLEKDHTQAPELAFQHARERAAHAAAMSAHAAENLHRKEVQDAAKINATLENLRSRSEHALDVAEHHKAEVSQHAAETAVHPASLEGVVRKEQENELRRMELQEELQRKAEQSERLRRDKLEEVKEKARAFERPFEH</sequence>
<organism evidence="2 3">
    <name type="scientific">Spizellomyces punctatus (strain DAOM BR117)</name>
    <dbReference type="NCBI Taxonomy" id="645134"/>
    <lineage>
        <taxon>Eukaryota</taxon>
        <taxon>Fungi</taxon>
        <taxon>Fungi incertae sedis</taxon>
        <taxon>Chytridiomycota</taxon>
        <taxon>Chytridiomycota incertae sedis</taxon>
        <taxon>Chytridiomycetes</taxon>
        <taxon>Spizellomycetales</taxon>
        <taxon>Spizellomycetaceae</taxon>
        <taxon>Spizellomyces</taxon>
    </lineage>
</organism>
<feature type="region of interest" description="Disordered" evidence="1">
    <location>
        <begin position="130"/>
        <end position="162"/>
    </location>
</feature>
<proteinExistence type="predicted"/>
<evidence type="ECO:0000313" key="3">
    <source>
        <dbReference type="Proteomes" id="UP000053201"/>
    </source>
</evidence>
<dbReference type="InParanoid" id="A0A0L0HN44"/>
<keyword evidence="3" id="KW-1185">Reference proteome</keyword>